<dbReference type="AlphaFoldDB" id="A0AAV7GF86"/>
<name>A0AAV7GF86_DENCH</name>
<protein>
    <submittedName>
        <fullName evidence="1">Uncharacterized protein</fullName>
    </submittedName>
</protein>
<gene>
    <name evidence="1" type="ORF">IEQ34_016312</name>
</gene>
<comment type="caution">
    <text evidence="1">The sequence shown here is derived from an EMBL/GenBank/DDBJ whole genome shotgun (WGS) entry which is preliminary data.</text>
</comment>
<dbReference type="EMBL" id="JAGFBR010000015">
    <property type="protein sequence ID" value="KAH0454388.1"/>
    <property type="molecule type" value="Genomic_DNA"/>
</dbReference>
<organism evidence="1 2">
    <name type="scientific">Dendrobium chrysotoxum</name>
    <name type="common">Orchid</name>
    <dbReference type="NCBI Taxonomy" id="161865"/>
    <lineage>
        <taxon>Eukaryota</taxon>
        <taxon>Viridiplantae</taxon>
        <taxon>Streptophyta</taxon>
        <taxon>Embryophyta</taxon>
        <taxon>Tracheophyta</taxon>
        <taxon>Spermatophyta</taxon>
        <taxon>Magnoliopsida</taxon>
        <taxon>Liliopsida</taxon>
        <taxon>Asparagales</taxon>
        <taxon>Orchidaceae</taxon>
        <taxon>Epidendroideae</taxon>
        <taxon>Malaxideae</taxon>
        <taxon>Dendrobiinae</taxon>
        <taxon>Dendrobium</taxon>
    </lineage>
</organism>
<sequence>MPGSGGLARVDMANDHNVDVYLLLTHSWSKQLAKQHLNIESIPTSETFIKHHKCKLKNKSTVRIESRFDHGNDVVMAAMTWPPAGIFRAGVHLIPNPRRAWNGRLDEFLGKKFVGGLLSHSGCGIQNGDEKILEYFFGFCNSRHSTLRLLSREPNKCLFSREWERVITCTQTEGEAQNLECPLLSCLNAKRPTCKPKLFTAACRLATGR</sequence>
<accession>A0AAV7GF86</accession>
<reference evidence="1 2" key="1">
    <citation type="journal article" date="2021" name="Hortic Res">
        <title>Chromosome-scale assembly of the Dendrobium chrysotoxum genome enhances the understanding of orchid evolution.</title>
        <authorList>
            <person name="Zhang Y."/>
            <person name="Zhang G.Q."/>
            <person name="Zhang D."/>
            <person name="Liu X.D."/>
            <person name="Xu X.Y."/>
            <person name="Sun W.H."/>
            <person name="Yu X."/>
            <person name="Zhu X."/>
            <person name="Wang Z.W."/>
            <person name="Zhao X."/>
            <person name="Zhong W.Y."/>
            <person name="Chen H."/>
            <person name="Yin W.L."/>
            <person name="Huang T."/>
            <person name="Niu S.C."/>
            <person name="Liu Z.J."/>
        </authorList>
    </citation>
    <scope>NUCLEOTIDE SEQUENCE [LARGE SCALE GENOMIC DNA]</scope>
    <source>
        <strain evidence="1">Lindl</strain>
    </source>
</reference>
<dbReference type="Proteomes" id="UP000775213">
    <property type="component" value="Unassembled WGS sequence"/>
</dbReference>
<proteinExistence type="predicted"/>
<evidence type="ECO:0000313" key="1">
    <source>
        <dbReference type="EMBL" id="KAH0454388.1"/>
    </source>
</evidence>
<evidence type="ECO:0000313" key="2">
    <source>
        <dbReference type="Proteomes" id="UP000775213"/>
    </source>
</evidence>
<keyword evidence="2" id="KW-1185">Reference proteome</keyword>